<gene>
    <name evidence="7" type="ORF">HLUCCA11_15130</name>
</gene>
<dbReference type="AlphaFoldDB" id="A0A0N8KMR0"/>
<dbReference type="Pfam" id="PF01810">
    <property type="entry name" value="LysE"/>
    <property type="match status" value="1"/>
</dbReference>
<evidence type="ECO:0000256" key="2">
    <source>
        <dbReference type="ARBA" id="ARBA00022475"/>
    </source>
</evidence>
<evidence type="ECO:0000256" key="6">
    <source>
        <dbReference type="SAM" id="Phobius"/>
    </source>
</evidence>
<feature type="transmembrane region" description="Helical" evidence="6">
    <location>
        <begin position="154"/>
        <end position="180"/>
    </location>
</feature>
<sequence>MLLWILLKGVMMGLAIAAPVGPIALLCIRRTLVQGRLIGLATGFGAATADGLYGMVAAFGLTALSDLLVNNTGLLQLIGGLFLCYLGLTTFFTQPTLATAVLTAAPSDRRAVSRSASLFSAYFSTLFLTLTNPATILSFAAIFAGLGITQTSRLSSVTLVFGVFTGSVLWWLVLVSGVIYLSSRLTPLRLTRFNRLSTRIFGVLIFGFGVMALVLWASQF</sequence>
<protein>
    <submittedName>
        <fullName evidence="7">Putative threonine efflux protein</fullName>
    </submittedName>
</protein>
<proteinExistence type="predicted"/>
<comment type="caution">
    <text evidence="7">The sequence shown here is derived from an EMBL/GenBank/DDBJ whole genome shotgun (WGS) entry which is preliminary data.</text>
</comment>
<organism evidence="7 8">
    <name type="scientific">Phormidesmis priestleyi Ana</name>
    <dbReference type="NCBI Taxonomy" id="1666911"/>
    <lineage>
        <taxon>Bacteria</taxon>
        <taxon>Bacillati</taxon>
        <taxon>Cyanobacteriota</taxon>
        <taxon>Cyanophyceae</taxon>
        <taxon>Leptolyngbyales</taxon>
        <taxon>Leptolyngbyaceae</taxon>
        <taxon>Phormidesmis</taxon>
    </lineage>
</organism>
<feature type="transmembrane region" description="Helical" evidence="6">
    <location>
        <begin position="126"/>
        <end position="148"/>
    </location>
</feature>
<name>A0A0N8KMR0_9CYAN</name>
<dbReference type="GO" id="GO:0015171">
    <property type="term" value="F:amino acid transmembrane transporter activity"/>
    <property type="evidence" value="ECO:0007669"/>
    <property type="project" value="TreeGrafter"/>
</dbReference>
<comment type="subcellular location">
    <subcellularLocation>
        <location evidence="1">Cell membrane</location>
        <topology evidence="1">Multi-pass membrane protein</topology>
    </subcellularLocation>
</comment>
<feature type="transmembrane region" description="Helical" evidence="6">
    <location>
        <begin position="77"/>
        <end position="105"/>
    </location>
</feature>
<dbReference type="GO" id="GO:0005886">
    <property type="term" value="C:plasma membrane"/>
    <property type="evidence" value="ECO:0007669"/>
    <property type="project" value="UniProtKB-SubCell"/>
</dbReference>
<feature type="transmembrane region" description="Helical" evidence="6">
    <location>
        <begin position="40"/>
        <end position="65"/>
    </location>
</feature>
<keyword evidence="2" id="KW-1003">Cell membrane</keyword>
<evidence type="ECO:0000256" key="4">
    <source>
        <dbReference type="ARBA" id="ARBA00022989"/>
    </source>
</evidence>
<feature type="transmembrane region" description="Helical" evidence="6">
    <location>
        <begin position="200"/>
        <end position="218"/>
    </location>
</feature>
<accession>A0A0N8KMR0</accession>
<keyword evidence="5 6" id="KW-0472">Membrane</keyword>
<dbReference type="InterPro" id="IPR001123">
    <property type="entry name" value="LeuE-type"/>
</dbReference>
<dbReference type="EMBL" id="LJZR01000020">
    <property type="protein sequence ID" value="KPQ34434.1"/>
    <property type="molecule type" value="Genomic_DNA"/>
</dbReference>
<keyword evidence="4 6" id="KW-1133">Transmembrane helix</keyword>
<evidence type="ECO:0000256" key="1">
    <source>
        <dbReference type="ARBA" id="ARBA00004651"/>
    </source>
</evidence>
<evidence type="ECO:0000256" key="5">
    <source>
        <dbReference type="ARBA" id="ARBA00023136"/>
    </source>
</evidence>
<evidence type="ECO:0000256" key="3">
    <source>
        <dbReference type="ARBA" id="ARBA00022692"/>
    </source>
</evidence>
<dbReference type="PANTHER" id="PTHR30086:SF20">
    <property type="entry name" value="ARGININE EXPORTER PROTEIN ARGO-RELATED"/>
    <property type="match status" value="1"/>
</dbReference>
<keyword evidence="3 6" id="KW-0812">Transmembrane</keyword>
<feature type="transmembrane region" description="Helical" evidence="6">
    <location>
        <begin position="6"/>
        <end position="28"/>
    </location>
</feature>
<evidence type="ECO:0000313" key="8">
    <source>
        <dbReference type="Proteomes" id="UP000050465"/>
    </source>
</evidence>
<dbReference type="STRING" id="1666911.HLUCCA11_15130"/>
<dbReference type="PANTHER" id="PTHR30086">
    <property type="entry name" value="ARGININE EXPORTER PROTEIN ARGO"/>
    <property type="match status" value="1"/>
</dbReference>
<reference evidence="7 8" key="1">
    <citation type="submission" date="2015-09" db="EMBL/GenBank/DDBJ databases">
        <title>Identification and resolution of microdiversity through metagenomic sequencing of parallel consortia.</title>
        <authorList>
            <person name="Nelson W.C."/>
            <person name="Romine M.F."/>
            <person name="Lindemann S.R."/>
        </authorList>
    </citation>
    <scope>NUCLEOTIDE SEQUENCE [LARGE SCALE GENOMIC DNA]</scope>
    <source>
        <strain evidence="7">Ana</strain>
    </source>
</reference>
<evidence type="ECO:0000313" key="7">
    <source>
        <dbReference type="EMBL" id="KPQ34434.1"/>
    </source>
</evidence>
<dbReference type="Proteomes" id="UP000050465">
    <property type="component" value="Unassembled WGS sequence"/>
</dbReference>